<organism evidence="2 3">
    <name type="scientific">Lophiostoma macrostomum CBS 122681</name>
    <dbReference type="NCBI Taxonomy" id="1314788"/>
    <lineage>
        <taxon>Eukaryota</taxon>
        <taxon>Fungi</taxon>
        <taxon>Dikarya</taxon>
        <taxon>Ascomycota</taxon>
        <taxon>Pezizomycotina</taxon>
        <taxon>Dothideomycetes</taxon>
        <taxon>Pleosporomycetidae</taxon>
        <taxon>Pleosporales</taxon>
        <taxon>Lophiostomataceae</taxon>
        <taxon>Lophiostoma</taxon>
    </lineage>
</organism>
<keyword evidence="3" id="KW-1185">Reference proteome</keyword>
<dbReference type="EMBL" id="MU004446">
    <property type="protein sequence ID" value="KAF2650735.1"/>
    <property type="molecule type" value="Genomic_DNA"/>
</dbReference>
<dbReference type="Proteomes" id="UP000799324">
    <property type="component" value="Unassembled WGS sequence"/>
</dbReference>
<evidence type="ECO:0000259" key="1">
    <source>
        <dbReference type="Pfam" id="PF24968"/>
    </source>
</evidence>
<dbReference type="OrthoDB" id="3527137at2759"/>
<name>A0A6A6SSH6_9PLEO</name>
<evidence type="ECO:0000313" key="2">
    <source>
        <dbReference type="EMBL" id="KAF2650735.1"/>
    </source>
</evidence>
<evidence type="ECO:0000313" key="3">
    <source>
        <dbReference type="Proteomes" id="UP000799324"/>
    </source>
</evidence>
<feature type="domain" description="DUF7770" evidence="1">
    <location>
        <begin position="3"/>
        <end position="96"/>
    </location>
</feature>
<gene>
    <name evidence="2" type="ORF">K491DRAFT_608304</name>
</gene>
<dbReference type="AlphaFoldDB" id="A0A6A6SSH6"/>
<dbReference type="Pfam" id="PF24968">
    <property type="entry name" value="DUF7770"/>
    <property type="match status" value="1"/>
</dbReference>
<accession>A0A6A6SSH6</accession>
<reference evidence="2" key="1">
    <citation type="journal article" date="2020" name="Stud. Mycol.">
        <title>101 Dothideomycetes genomes: a test case for predicting lifestyles and emergence of pathogens.</title>
        <authorList>
            <person name="Haridas S."/>
            <person name="Albert R."/>
            <person name="Binder M."/>
            <person name="Bloem J."/>
            <person name="Labutti K."/>
            <person name="Salamov A."/>
            <person name="Andreopoulos B."/>
            <person name="Baker S."/>
            <person name="Barry K."/>
            <person name="Bills G."/>
            <person name="Bluhm B."/>
            <person name="Cannon C."/>
            <person name="Castanera R."/>
            <person name="Culley D."/>
            <person name="Daum C."/>
            <person name="Ezra D."/>
            <person name="Gonzalez J."/>
            <person name="Henrissat B."/>
            <person name="Kuo A."/>
            <person name="Liang C."/>
            <person name="Lipzen A."/>
            <person name="Lutzoni F."/>
            <person name="Magnuson J."/>
            <person name="Mondo S."/>
            <person name="Nolan M."/>
            <person name="Ohm R."/>
            <person name="Pangilinan J."/>
            <person name="Park H.-J."/>
            <person name="Ramirez L."/>
            <person name="Alfaro M."/>
            <person name="Sun H."/>
            <person name="Tritt A."/>
            <person name="Yoshinaga Y."/>
            <person name="Zwiers L.-H."/>
            <person name="Turgeon B."/>
            <person name="Goodwin S."/>
            <person name="Spatafora J."/>
            <person name="Crous P."/>
            <person name="Grigoriev I."/>
        </authorList>
    </citation>
    <scope>NUCLEOTIDE SEQUENCE</scope>
    <source>
        <strain evidence="2">CBS 122681</strain>
    </source>
</reference>
<sequence length="105" mass="11138">GGSKASVIISLVDCVVANDALRQDSISVTNKQPVGWFIDYLATKGRFRYAFTSEGVGCRQWVTDTLKLLADEGEISSAESDSARHALAHTWPGGCAAGPAVGTYF</sequence>
<feature type="non-terminal residue" evidence="2">
    <location>
        <position position="1"/>
    </location>
</feature>
<proteinExistence type="predicted"/>
<dbReference type="InterPro" id="IPR056672">
    <property type="entry name" value="DUF7770"/>
</dbReference>
<protein>
    <recommendedName>
        <fullName evidence="1">DUF7770 domain-containing protein</fullName>
    </recommendedName>
</protein>